<evidence type="ECO:0000256" key="5">
    <source>
        <dbReference type="ARBA" id="ARBA00023136"/>
    </source>
</evidence>
<evidence type="ECO:0000256" key="4">
    <source>
        <dbReference type="ARBA" id="ARBA00022989"/>
    </source>
</evidence>
<dbReference type="PANTHER" id="PTHR44757">
    <property type="entry name" value="DIGUANYLATE CYCLASE DGCP"/>
    <property type="match status" value="1"/>
</dbReference>
<feature type="domain" description="GGDEF" evidence="9">
    <location>
        <begin position="405"/>
        <end position="537"/>
    </location>
</feature>
<dbReference type="GO" id="GO:0007165">
    <property type="term" value="P:signal transduction"/>
    <property type="evidence" value="ECO:0007669"/>
    <property type="project" value="InterPro"/>
</dbReference>
<proteinExistence type="predicted"/>
<keyword evidence="11" id="KW-1185">Reference proteome</keyword>
<dbReference type="SUPFAM" id="SSF141868">
    <property type="entry name" value="EAL domain-like"/>
    <property type="match status" value="1"/>
</dbReference>
<dbReference type="GO" id="GO:0005886">
    <property type="term" value="C:plasma membrane"/>
    <property type="evidence" value="ECO:0007669"/>
    <property type="project" value="UniProtKB-SubCell"/>
</dbReference>
<sequence>MKSWHRPLTLRLRLILIIFLAAIPAVGLLIYSSINEYENRWQHASDNLLSLSELAATSQSKILHGIHNLLIAISKIPVVYKFESSACDAYLASLLPGYVQYQFESFSVYNSAGIRECGALPFASGRISIQDRPYFQTALAERRFVVSGFLISKLTGSSTIAFVLPIIRDEQVTGIVTSTATLETLTSMASEIKLPVGADFSIIDQQGIVLVRQPYNPDILGKPISRDIIAKSLNGAIPRLIESTGDDGVERLYSIAPVLYEGHPIFHVIIGLDKDRLISEAKKSLVFNLTAVLSIIGLVFLGTWLLSKKLVITPASQLIRAAQQVGGGNLKTRTNIDYGTGEIGQLARQFDEMTTALEQREQEFEAAYQRAEYLALHDELTRLPNRRALGKKLSGYLDEAKNTGTQVAVLFFDLDRFRVINDSLGHFFGDQLLIAAAERLVKCLRQNDVVARFGGDEYVAVLPGLKTSTEASRLAKVAVTCLSEPYVIQTERINTSASVGISIYPTDSTDSATLIKYAEVAMRRVKESHSKYQFFSKEMNTEAVQRLALENELRRALEQGELALFYQPQVRLKDNRVSGAEALIRWHHPTKGIIGPAAFIQLSTLSKVF</sequence>
<dbReference type="CDD" id="cd12914">
    <property type="entry name" value="PDC1_DGC_like"/>
    <property type="match status" value="1"/>
</dbReference>
<organism evidence="10 11">
    <name type="scientific">Noviherbaspirillum sedimenti</name>
    <dbReference type="NCBI Taxonomy" id="2320865"/>
    <lineage>
        <taxon>Bacteria</taxon>
        <taxon>Pseudomonadati</taxon>
        <taxon>Pseudomonadota</taxon>
        <taxon>Betaproteobacteria</taxon>
        <taxon>Burkholderiales</taxon>
        <taxon>Oxalobacteraceae</taxon>
        <taxon>Noviherbaspirillum</taxon>
    </lineage>
</organism>
<dbReference type="RefSeq" id="WP_119783626.1">
    <property type="nucleotide sequence ID" value="NZ_QYUQ01000002.1"/>
</dbReference>
<dbReference type="OrthoDB" id="9813903at2"/>
<feature type="transmembrane region" description="Helical" evidence="6">
    <location>
        <begin position="285"/>
        <end position="306"/>
    </location>
</feature>
<dbReference type="PROSITE" id="PS50883">
    <property type="entry name" value="EAL"/>
    <property type="match status" value="1"/>
</dbReference>
<dbReference type="InterPro" id="IPR000160">
    <property type="entry name" value="GGDEF_dom"/>
</dbReference>
<feature type="transmembrane region" description="Helical" evidence="6">
    <location>
        <begin position="12"/>
        <end position="31"/>
    </location>
</feature>
<accession>A0A3A3FX20</accession>
<dbReference type="Gene3D" id="3.20.20.450">
    <property type="entry name" value="EAL domain"/>
    <property type="match status" value="1"/>
</dbReference>
<dbReference type="InterPro" id="IPR003660">
    <property type="entry name" value="HAMP_dom"/>
</dbReference>
<dbReference type="Proteomes" id="UP000266327">
    <property type="component" value="Unassembled WGS sequence"/>
</dbReference>
<keyword evidence="5 6" id="KW-0472">Membrane</keyword>
<dbReference type="SUPFAM" id="SSF55073">
    <property type="entry name" value="Nucleotide cyclase"/>
    <property type="match status" value="1"/>
</dbReference>
<dbReference type="SUPFAM" id="SSF158472">
    <property type="entry name" value="HAMP domain-like"/>
    <property type="match status" value="1"/>
</dbReference>
<evidence type="ECO:0000313" key="11">
    <source>
        <dbReference type="Proteomes" id="UP000266327"/>
    </source>
</evidence>
<comment type="caution">
    <text evidence="10">The sequence shown here is derived from an EMBL/GenBank/DDBJ whole genome shotgun (WGS) entry which is preliminary data.</text>
</comment>
<dbReference type="Gene3D" id="3.30.450.20">
    <property type="entry name" value="PAS domain"/>
    <property type="match status" value="1"/>
</dbReference>
<dbReference type="Pfam" id="PF02743">
    <property type="entry name" value="dCache_1"/>
    <property type="match status" value="1"/>
</dbReference>
<dbReference type="Pfam" id="PF00563">
    <property type="entry name" value="EAL"/>
    <property type="match status" value="1"/>
</dbReference>
<comment type="subcellular location">
    <subcellularLocation>
        <location evidence="1">Cell membrane</location>
        <topology evidence="1">Multi-pass membrane protein</topology>
    </subcellularLocation>
</comment>
<dbReference type="CDD" id="cd12915">
    <property type="entry name" value="PDC2_DGC_like"/>
    <property type="match status" value="1"/>
</dbReference>
<evidence type="ECO:0000256" key="2">
    <source>
        <dbReference type="ARBA" id="ARBA00022475"/>
    </source>
</evidence>
<keyword evidence="3 6" id="KW-0812">Transmembrane</keyword>
<gene>
    <name evidence="10" type="ORF">D3878_00125</name>
</gene>
<dbReference type="Pfam" id="PF00672">
    <property type="entry name" value="HAMP"/>
    <property type="match status" value="1"/>
</dbReference>
<dbReference type="PROSITE" id="PS50885">
    <property type="entry name" value="HAMP"/>
    <property type="match status" value="1"/>
</dbReference>
<evidence type="ECO:0000256" key="1">
    <source>
        <dbReference type="ARBA" id="ARBA00004651"/>
    </source>
</evidence>
<dbReference type="SMART" id="SM00304">
    <property type="entry name" value="HAMP"/>
    <property type="match status" value="1"/>
</dbReference>
<dbReference type="Gene3D" id="6.10.340.10">
    <property type="match status" value="1"/>
</dbReference>
<dbReference type="Pfam" id="PF00990">
    <property type="entry name" value="GGDEF"/>
    <property type="match status" value="1"/>
</dbReference>
<reference evidence="11" key="1">
    <citation type="submission" date="2018-09" db="EMBL/GenBank/DDBJ databases">
        <authorList>
            <person name="Zhu H."/>
        </authorList>
    </citation>
    <scope>NUCLEOTIDE SEQUENCE [LARGE SCALE GENOMIC DNA]</scope>
    <source>
        <strain evidence="11">K1S02-23</strain>
    </source>
</reference>
<dbReference type="Gene3D" id="3.30.70.270">
    <property type="match status" value="1"/>
</dbReference>
<evidence type="ECO:0000259" key="9">
    <source>
        <dbReference type="PROSITE" id="PS50887"/>
    </source>
</evidence>
<evidence type="ECO:0000313" key="10">
    <source>
        <dbReference type="EMBL" id="RJG00171.1"/>
    </source>
</evidence>
<dbReference type="EMBL" id="QYUQ01000002">
    <property type="protein sequence ID" value="RJG00171.1"/>
    <property type="molecule type" value="Genomic_DNA"/>
</dbReference>
<feature type="domain" description="HAMP" evidence="8">
    <location>
        <begin position="309"/>
        <end position="362"/>
    </location>
</feature>
<dbReference type="InterPro" id="IPR033479">
    <property type="entry name" value="dCache_1"/>
</dbReference>
<dbReference type="NCBIfam" id="TIGR00254">
    <property type="entry name" value="GGDEF"/>
    <property type="match status" value="1"/>
</dbReference>
<dbReference type="InterPro" id="IPR035919">
    <property type="entry name" value="EAL_sf"/>
</dbReference>
<dbReference type="InterPro" id="IPR001633">
    <property type="entry name" value="EAL_dom"/>
</dbReference>
<dbReference type="InterPro" id="IPR052155">
    <property type="entry name" value="Biofilm_reg_signaling"/>
</dbReference>
<evidence type="ECO:0000256" key="6">
    <source>
        <dbReference type="SAM" id="Phobius"/>
    </source>
</evidence>
<dbReference type="SMART" id="SM00267">
    <property type="entry name" value="GGDEF"/>
    <property type="match status" value="1"/>
</dbReference>
<dbReference type="AlphaFoldDB" id="A0A3A3FX20"/>
<dbReference type="InterPro" id="IPR029787">
    <property type="entry name" value="Nucleotide_cyclase"/>
</dbReference>
<dbReference type="PROSITE" id="PS50887">
    <property type="entry name" value="GGDEF"/>
    <property type="match status" value="1"/>
</dbReference>
<dbReference type="CDD" id="cd01949">
    <property type="entry name" value="GGDEF"/>
    <property type="match status" value="1"/>
</dbReference>
<dbReference type="CDD" id="cd06225">
    <property type="entry name" value="HAMP"/>
    <property type="match status" value="1"/>
</dbReference>
<keyword evidence="2" id="KW-1003">Cell membrane</keyword>
<evidence type="ECO:0000256" key="3">
    <source>
        <dbReference type="ARBA" id="ARBA00022692"/>
    </source>
</evidence>
<name>A0A3A3FX20_9BURK</name>
<feature type="domain" description="EAL" evidence="7">
    <location>
        <begin position="546"/>
        <end position="609"/>
    </location>
</feature>
<evidence type="ECO:0000259" key="7">
    <source>
        <dbReference type="PROSITE" id="PS50883"/>
    </source>
</evidence>
<protein>
    <submittedName>
        <fullName evidence="10">Diguanylate cyclase</fullName>
    </submittedName>
</protein>
<dbReference type="PANTHER" id="PTHR44757:SF2">
    <property type="entry name" value="BIOFILM ARCHITECTURE MAINTENANCE PROTEIN MBAA"/>
    <property type="match status" value="1"/>
</dbReference>
<dbReference type="InterPro" id="IPR043128">
    <property type="entry name" value="Rev_trsase/Diguanyl_cyclase"/>
</dbReference>
<evidence type="ECO:0000259" key="8">
    <source>
        <dbReference type="PROSITE" id="PS50885"/>
    </source>
</evidence>
<keyword evidence="4 6" id="KW-1133">Transmembrane helix</keyword>